<reference evidence="3 4" key="1">
    <citation type="submission" date="2021-06" db="EMBL/GenBank/DDBJ databases">
        <title>Caerostris darwini draft genome.</title>
        <authorList>
            <person name="Kono N."/>
            <person name="Arakawa K."/>
        </authorList>
    </citation>
    <scope>NUCLEOTIDE SEQUENCE [LARGE SCALE GENOMIC DNA]</scope>
</reference>
<keyword evidence="2" id="KW-0472">Membrane</keyword>
<evidence type="ECO:0000256" key="1">
    <source>
        <dbReference type="ARBA" id="ARBA00010487"/>
    </source>
</evidence>
<comment type="caution">
    <text evidence="3">The sequence shown here is derived from an EMBL/GenBank/DDBJ whole genome shotgun (WGS) entry which is preliminary data.</text>
</comment>
<feature type="transmembrane region" description="Helical" evidence="2">
    <location>
        <begin position="309"/>
        <end position="329"/>
    </location>
</feature>
<dbReference type="GO" id="GO:0007165">
    <property type="term" value="P:signal transduction"/>
    <property type="evidence" value="ECO:0007669"/>
    <property type="project" value="TreeGrafter"/>
</dbReference>
<dbReference type="EMBL" id="BPLQ01002691">
    <property type="protein sequence ID" value="GIX94984.1"/>
    <property type="molecule type" value="Genomic_DNA"/>
</dbReference>
<accession>A0AAV4PEF4</accession>
<dbReference type="InterPro" id="IPR008075">
    <property type="entry name" value="LIMR"/>
</dbReference>
<feature type="transmembrane region" description="Helical" evidence="2">
    <location>
        <begin position="61"/>
        <end position="86"/>
    </location>
</feature>
<dbReference type="GO" id="GO:0005886">
    <property type="term" value="C:plasma membrane"/>
    <property type="evidence" value="ECO:0007669"/>
    <property type="project" value="TreeGrafter"/>
</dbReference>
<keyword evidence="2" id="KW-0812">Transmembrane</keyword>
<dbReference type="Proteomes" id="UP001054837">
    <property type="component" value="Unassembled WGS sequence"/>
</dbReference>
<dbReference type="PRINTS" id="PR01692">
    <property type="entry name" value="LIPOCALINIMR"/>
</dbReference>
<feature type="transmembrane region" description="Helical" evidence="2">
    <location>
        <begin position="20"/>
        <end position="41"/>
    </location>
</feature>
<organism evidence="3 4">
    <name type="scientific">Caerostris darwini</name>
    <dbReference type="NCBI Taxonomy" id="1538125"/>
    <lineage>
        <taxon>Eukaryota</taxon>
        <taxon>Metazoa</taxon>
        <taxon>Ecdysozoa</taxon>
        <taxon>Arthropoda</taxon>
        <taxon>Chelicerata</taxon>
        <taxon>Arachnida</taxon>
        <taxon>Araneae</taxon>
        <taxon>Araneomorphae</taxon>
        <taxon>Entelegynae</taxon>
        <taxon>Araneoidea</taxon>
        <taxon>Araneidae</taxon>
        <taxon>Caerostris</taxon>
    </lineage>
</organism>
<feature type="transmembrane region" description="Helical" evidence="2">
    <location>
        <begin position="106"/>
        <end position="133"/>
    </location>
</feature>
<proteinExistence type="inferred from homology"/>
<dbReference type="PANTHER" id="PTHR12625:SF0">
    <property type="entry name" value="PROTEIN LILIPOD"/>
    <property type="match status" value="1"/>
</dbReference>
<name>A0AAV4PEF4_9ARAC</name>
<feature type="transmembrane region" description="Helical" evidence="2">
    <location>
        <begin position="194"/>
        <end position="220"/>
    </location>
</feature>
<evidence type="ECO:0000256" key="2">
    <source>
        <dbReference type="SAM" id="Phobius"/>
    </source>
</evidence>
<sequence>MEFEDQPEEFKIFYNKTREYVVFLLMFLIFYFTSYCLIIIFKKKYNELYTGTYEDAVAYRVSLWICTFALGISIAAALLLPMSIISNEVLLAYPKSFYVQWLNSSLIQGMWNLVFLFSNLALFILLPFAHFFLESEGFTGSTRGVLPRVYEATIVLLLVGIILMGITYVVAALFDDDQYSIASIFNFSNYHLPFLYSCVSFLGVLMLLICTPVGFGRLFTMTGKLLTKLKSPRPHIQDEESRRGEDIIISMRNSPTTRAILRRRMYQTIPFEEYDDRSEYLNEGGLDRLVAFFQTRRIKMRYAAFKRNCVHPTLMIVLLLLTVVSVLMVTQNTLELCFGFKALPVYSQNLSLGINSLSTFGLLGAALEIILILFFYLVLCFIETNEVVAAPQYELRKTYITLLK</sequence>
<keyword evidence="2" id="KW-1133">Transmembrane helix</keyword>
<dbReference type="PANTHER" id="PTHR12625">
    <property type="entry name" value="LIPOCALIN-1 INTERACTING MEMBRANE RECEPTOR LIMR"/>
    <property type="match status" value="1"/>
</dbReference>
<feature type="transmembrane region" description="Helical" evidence="2">
    <location>
        <begin position="360"/>
        <end position="382"/>
    </location>
</feature>
<evidence type="ECO:0000313" key="3">
    <source>
        <dbReference type="EMBL" id="GIX94984.1"/>
    </source>
</evidence>
<keyword evidence="4" id="KW-1185">Reference proteome</keyword>
<dbReference type="GO" id="GO:0004888">
    <property type="term" value="F:transmembrane signaling receptor activity"/>
    <property type="evidence" value="ECO:0007669"/>
    <property type="project" value="TreeGrafter"/>
</dbReference>
<feature type="transmembrane region" description="Helical" evidence="2">
    <location>
        <begin position="154"/>
        <end position="174"/>
    </location>
</feature>
<evidence type="ECO:0000313" key="4">
    <source>
        <dbReference type="Proteomes" id="UP001054837"/>
    </source>
</evidence>
<comment type="similarity">
    <text evidence="1">Belongs to the LIMR family.</text>
</comment>
<dbReference type="AlphaFoldDB" id="A0AAV4PEF4"/>
<dbReference type="Pfam" id="PF04791">
    <property type="entry name" value="LMBR1"/>
    <property type="match status" value="1"/>
</dbReference>
<gene>
    <name evidence="3" type="primary">lmbr1l</name>
    <name evidence="3" type="ORF">CDAR_393781</name>
</gene>
<dbReference type="InterPro" id="IPR006876">
    <property type="entry name" value="LMBR1-like_membr_prot"/>
</dbReference>
<protein>
    <submittedName>
        <fullName evidence="3">Protein LMBR1L</fullName>
    </submittedName>
</protein>